<dbReference type="EMBL" id="JRPR02000001">
    <property type="protein sequence ID" value="TLD97800.1"/>
    <property type="molecule type" value="Genomic_DNA"/>
</dbReference>
<organism evidence="1 2">
    <name type="scientific">Helicobacter jaachi</name>
    <dbReference type="NCBI Taxonomy" id="1677920"/>
    <lineage>
        <taxon>Bacteria</taxon>
        <taxon>Pseudomonadati</taxon>
        <taxon>Campylobacterota</taxon>
        <taxon>Epsilonproteobacteria</taxon>
        <taxon>Campylobacterales</taxon>
        <taxon>Helicobacteraceae</taxon>
        <taxon>Helicobacter</taxon>
    </lineage>
</organism>
<dbReference type="RefSeq" id="WP_034355033.1">
    <property type="nucleotide sequence ID" value="NZ_JRPR02000001.1"/>
</dbReference>
<dbReference type="Proteomes" id="UP000029733">
    <property type="component" value="Unassembled WGS sequence"/>
</dbReference>
<accession>A0A4U8TCU8</accession>
<dbReference type="AlphaFoldDB" id="A0A4U8TCU8"/>
<protein>
    <submittedName>
        <fullName evidence="1">Uncharacterized protein</fullName>
    </submittedName>
</protein>
<proteinExistence type="predicted"/>
<sequence length="103" mass="10650">MGLQNALVKVCVAGFMGAVVLGCTEVDTAKAQAEIQAEGQDVINEAATKATVDLIQGKDLNEVKKGVKENAKNAAKQKAVNKAKQIDRNVTGGVGSAILDAQK</sequence>
<name>A0A4U8TCU8_9HELI</name>
<reference evidence="1 2" key="1">
    <citation type="journal article" date="2014" name="Genome Announc.">
        <title>Draft genome sequences of eight enterohepatic helicobacter species isolated from both laboratory and wild rodents.</title>
        <authorList>
            <person name="Sheh A."/>
            <person name="Shen Z."/>
            <person name="Fox J.G."/>
        </authorList>
    </citation>
    <scope>NUCLEOTIDE SEQUENCE [LARGE SCALE GENOMIC DNA]</scope>
    <source>
        <strain evidence="1 2">MIT 09-6949</strain>
    </source>
</reference>
<keyword evidence="2" id="KW-1185">Reference proteome</keyword>
<evidence type="ECO:0000313" key="2">
    <source>
        <dbReference type="Proteomes" id="UP000029733"/>
    </source>
</evidence>
<gene>
    <name evidence="1" type="ORF">LS71_003465</name>
</gene>
<dbReference type="OrthoDB" id="9996102at2"/>
<comment type="caution">
    <text evidence="1">The sequence shown here is derived from an EMBL/GenBank/DDBJ whole genome shotgun (WGS) entry which is preliminary data.</text>
</comment>
<evidence type="ECO:0000313" key="1">
    <source>
        <dbReference type="EMBL" id="TLD97800.1"/>
    </source>
</evidence>